<keyword evidence="5" id="KW-0285">Flavoprotein</keyword>
<feature type="domain" description="Flavodoxin-like" evidence="8">
    <location>
        <begin position="3"/>
        <end position="142"/>
    </location>
</feature>
<dbReference type="AlphaFoldDB" id="A0A510Y3I5"/>
<proteinExistence type="inferred from homology"/>
<evidence type="ECO:0000256" key="1">
    <source>
        <dbReference type="ARBA" id="ARBA00001917"/>
    </source>
</evidence>
<comment type="caution">
    <text evidence="9">The sequence shown here is derived from an EMBL/GenBank/DDBJ whole genome shotgun (WGS) entry which is preliminary data.</text>
</comment>
<dbReference type="EMBL" id="BJUN01000001">
    <property type="protein sequence ID" value="GEK57147.1"/>
    <property type="molecule type" value="Genomic_DNA"/>
</dbReference>
<dbReference type="InterPro" id="IPR001226">
    <property type="entry name" value="Flavodoxin_CS"/>
</dbReference>
<dbReference type="OrthoDB" id="9790745at2"/>
<keyword evidence="10" id="KW-1185">Reference proteome</keyword>
<keyword evidence="7" id="KW-0249">Electron transport</keyword>
<accession>A0A510Y3I5</accession>
<dbReference type="InterPro" id="IPR050619">
    <property type="entry name" value="Flavodoxin"/>
</dbReference>
<dbReference type="SUPFAM" id="SSF52218">
    <property type="entry name" value="Flavoproteins"/>
    <property type="match status" value="1"/>
</dbReference>
<dbReference type="InterPro" id="IPR008254">
    <property type="entry name" value="Flavodoxin/NO_synth"/>
</dbReference>
<dbReference type="InterPro" id="IPR029039">
    <property type="entry name" value="Flavoprotein-like_sf"/>
</dbReference>
<gene>
    <name evidence="9" type="primary">ykuN</name>
    <name evidence="9" type="ORF">MHA01_00520</name>
</gene>
<keyword evidence="4" id="KW-0813">Transport</keyword>
<dbReference type="PROSITE" id="PS50902">
    <property type="entry name" value="FLAVODOXIN_LIKE"/>
    <property type="match status" value="1"/>
</dbReference>
<dbReference type="Gene3D" id="3.40.50.360">
    <property type="match status" value="1"/>
</dbReference>
<evidence type="ECO:0000256" key="2">
    <source>
        <dbReference type="ARBA" id="ARBA00003297"/>
    </source>
</evidence>
<evidence type="ECO:0000256" key="7">
    <source>
        <dbReference type="ARBA" id="ARBA00022982"/>
    </source>
</evidence>
<evidence type="ECO:0000259" key="8">
    <source>
        <dbReference type="PROSITE" id="PS50902"/>
    </source>
</evidence>
<evidence type="ECO:0000313" key="9">
    <source>
        <dbReference type="EMBL" id="GEK57147.1"/>
    </source>
</evidence>
<comment type="cofactor">
    <cofactor evidence="1">
        <name>FMN</name>
        <dbReference type="ChEBI" id="CHEBI:58210"/>
    </cofactor>
</comment>
<dbReference type="PANTHER" id="PTHR42809">
    <property type="entry name" value="FLAVODOXIN 2"/>
    <property type="match status" value="1"/>
</dbReference>
<dbReference type="GO" id="GO:0016651">
    <property type="term" value="F:oxidoreductase activity, acting on NAD(P)H"/>
    <property type="evidence" value="ECO:0007669"/>
    <property type="project" value="UniProtKB-ARBA"/>
</dbReference>
<dbReference type="PROSITE" id="PS00201">
    <property type="entry name" value="FLAVODOXIN"/>
    <property type="match status" value="1"/>
</dbReference>
<evidence type="ECO:0000256" key="5">
    <source>
        <dbReference type="ARBA" id="ARBA00022630"/>
    </source>
</evidence>
<comment type="function">
    <text evidence="2">Low-potential electron donor to a number of redox enzymes.</text>
</comment>
<comment type="similarity">
    <text evidence="3">Belongs to the flavodoxin family.</text>
</comment>
<dbReference type="PANTHER" id="PTHR42809:SF1">
    <property type="entry name" value="FLAVODOXIN 1"/>
    <property type="match status" value="1"/>
</dbReference>
<evidence type="ECO:0000256" key="6">
    <source>
        <dbReference type="ARBA" id="ARBA00022643"/>
    </source>
</evidence>
<keyword evidence="6" id="KW-0288">FMN</keyword>
<evidence type="ECO:0000256" key="4">
    <source>
        <dbReference type="ARBA" id="ARBA00022448"/>
    </source>
</evidence>
<evidence type="ECO:0000256" key="3">
    <source>
        <dbReference type="ARBA" id="ARBA00005267"/>
    </source>
</evidence>
<dbReference type="Proteomes" id="UP000321051">
    <property type="component" value="Unassembled WGS sequence"/>
</dbReference>
<protein>
    <submittedName>
        <fullName evidence="9">Putative flavodoxin-1</fullName>
    </submittedName>
</protein>
<reference evidence="9 10" key="1">
    <citation type="submission" date="2019-07" db="EMBL/GenBank/DDBJ databases">
        <title>Whole genome shotgun sequence of Marinococcus halophilus NBRC 102359.</title>
        <authorList>
            <person name="Hosoyama A."/>
            <person name="Uohara A."/>
            <person name="Ohji S."/>
            <person name="Ichikawa N."/>
        </authorList>
    </citation>
    <scope>NUCLEOTIDE SEQUENCE [LARGE SCALE GENOMIC DNA]</scope>
    <source>
        <strain evidence="9 10">NBRC 102359</strain>
    </source>
</reference>
<organism evidence="9 10">
    <name type="scientific">Marinococcus halophilus</name>
    <dbReference type="NCBI Taxonomy" id="1371"/>
    <lineage>
        <taxon>Bacteria</taxon>
        <taxon>Bacillati</taxon>
        <taxon>Bacillota</taxon>
        <taxon>Bacilli</taxon>
        <taxon>Bacillales</taxon>
        <taxon>Bacillaceae</taxon>
        <taxon>Marinococcus</taxon>
    </lineage>
</organism>
<dbReference type="RefSeq" id="WP_094907773.1">
    <property type="nucleotide sequence ID" value="NZ_BJUN01000001.1"/>
</dbReference>
<evidence type="ECO:0000313" key="10">
    <source>
        <dbReference type="Proteomes" id="UP000321051"/>
    </source>
</evidence>
<dbReference type="Pfam" id="PF00258">
    <property type="entry name" value="Flavodoxin_1"/>
    <property type="match status" value="1"/>
</dbReference>
<dbReference type="GO" id="GO:0010181">
    <property type="term" value="F:FMN binding"/>
    <property type="evidence" value="ECO:0007669"/>
    <property type="project" value="InterPro"/>
</dbReference>
<name>A0A510Y3I5_MARHA</name>
<dbReference type="GO" id="GO:0009055">
    <property type="term" value="F:electron transfer activity"/>
    <property type="evidence" value="ECO:0007669"/>
    <property type="project" value="InterPro"/>
</dbReference>
<sequence>MNVAIVYASMSGNTQEIAEVIKNVVESKGFTCTLFRTGGTPSSFHDYDMVLFGSYTWGNGELPSAMRTELRSILKERQLNINEAAVFGSGETQFPKYCRAVDEMKYHLENHNVPVRQETLKVEQSCRGSQMDKVTKWTNEILEGETWH</sequence>